<name>A0A5B7IZA3_PORTR</name>
<dbReference type="Proteomes" id="UP000324222">
    <property type="component" value="Unassembled WGS sequence"/>
</dbReference>
<evidence type="ECO:0000313" key="3">
    <source>
        <dbReference type="Proteomes" id="UP000324222"/>
    </source>
</evidence>
<feature type="compositionally biased region" description="Polar residues" evidence="1">
    <location>
        <begin position="1"/>
        <end position="11"/>
    </location>
</feature>
<sequence length="71" mass="7729">MSISGTSSNRRLANPTPPTPQGRRRHLPGSIVSRSAAIVSCLPNICCREDNDTTRPYSTSSFSILVSSLYF</sequence>
<reference evidence="2 3" key="1">
    <citation type="submission" date="2019-05" db="EMBL/GenBank/DDBJ databases">
        <title>Another draft genome of Portunus trituberculatus and its Hox gene families provides insights of decapod evolution.</title>
        <authorList>
            <person name="Jeong J.-H."/>
            <person name="Song I."/>
            <person name="Kim S."/>
            <person name="Choi T."/>
            <person name="Kim D."/>
            <person name="Ryu S."/>
            <person name="Kim W."/>
        </authorList>
    </citation>
    <scope>NUCLEOTIDE SEQUENCE [LARGE SCALE GENOMIC DNA]</scope>
    <source>
        <tissue evidence="2">Muscle</tissue>
    </source>
</reference>
<organism evidence="2 3">
    <name type="scientific">Portunus trituberculatus</name>
    <name type="common">Swimming crab</name>
    <name type="synonym">Neptunus trituberculatus</name>
    <dbReference type="NCBI Taxonomy" id="210409"/>
    <lineage>
        <taxon>Eukaryota</taxon>
        <taxon>Metazoa</taxon>
        <taxon>Ecdysozoa</taxon>
        <taxon>Arthropoda</taxon>
        <taxon>Crustacea</taxon>
        <taxon>Multicrustacea</taxon>
        <taxon>Malacostraca</taxon>
        <taxon>Eumalacostraca</taxon>
        <taxon>Eucarida</taxon>
        <taxon>Decapoda</taxon>
        <taxon>Pleocyemata</taxon>
        <taxon>Brachyura</taxon>
        <taxon>Eubrachyura</taxon>
        <taxon>Portunoidea</taxon>
        <taxon>Portunidae</taxon>
        <taxon>Portuninae</taxon>
        <taxon>Portunus</taxon>
    </lineage>
</organism>
<dbReference type="AlphaFoldDB" id="A0A5B7IZA3"/>
<proteinExistence type="predicted"/>
<protein>
    <submittedName>
        <fullName evidence="2">Uncharacterized protein</fullName>
    </submittedName>
</protein>
<dbReference type="EMBL" id="VSRR010085863">
    <property type="protein sequence ID" value="MPC90871.1"/>
    <property type="molecule type" value="Genomic_DNA"/>
</dbReference>
<keyword evidence="3" id="KW-1185">Reference proteome</keyword>
<evidence type="ECO:0000256" key="1">
    <source>
        <dbReference type="SAM" id="MobiDB-lite"/>
    </source>
</evidence>
<evidence type="ECO:0000313" key="2">
    <source>
        <dbReference type="EMBL" id="MPC90871.1"/>
    </source>
</evidence>
<feature type="region of interest" description="Disordered" evidence="1">
    <location>
        <begin position="1"/>
        <end position="29"/>
    </location>
</feature>
<gene>
    <name evidence="2" type="ORF">E2C01_085875</name>
</gene>
<accession>A0A5B7IZA3</accession>
<comment type="caution">
    <text evidence="2">The sequence shown here is derived from an EMBL/GenBank/DDBJ whole genome shotgun (WGS) entry which is preliminary data.</text>
</comment>